<reference evidence="2 3" key="1">
    <citation type="journal article" date="2024" name="J. Plant Pathol.">
        <title>Sequence and assembly of the genome of Seiridium unicorne, isolate CBS 538.82, causal agent of cypress canker disease.</title>
        <authorList>
            <person name="Scali E."/>
            <person name="Rocca G.D."/>
            <person name="Danti R."/>
            <person name="Garbelotto M."/>
            <person name="Barberini S."/>
            <person name="Baroncelli R."/>
            <person name="Emiliani G."/>
        </authorList>
    </citation>
    <scope>NUCLEOTIDE SEQUENCE [LARGE SCALE GENOMIC DNA]</scope>
    <source>
        <strain evidence="2 3">BM-138-508</strain>
    </source>
</reference>
<keyword evidence="3" id="KW-1185">Reference proteome</keyword>
<name>A0ABR2UV76_9PEZI</name>
<gene>
    <name evidence="2" type="ORF">SUNI508_07827</name>
</gene>
<proteinExistence type="predicted"/>
<dbReference type="EMBL" id="JARVKF010000363">
    <property type="protein sequence ID" value="KAK9418570.1"/>
    <property type="molecule type" value="Genomic_DNA"/>
</dbReference>
<evidence type="ECO:0000256" key="1">
    <source>
        <dbReference type="SAM" id="MobiDB-lite"/>
    </source>
</evidence>
<evidence type="ECO:0000313" key="2">
    <source>
        <dbReference type="EMBL" id="KAK9418570.1"/>
    </source>
</evidence>
<feature type="region of interest" description="Disordered" evidence="1">
    <location>
        <begin position="1"/>
        <end position="25"/>
    </location>
</feature>
<organism evidence="2 3">
    <name type="scientific">Seiridium unicorne</name>
    <dbReference type="NCBI Taxonomy" id="138068"/>
    <lineage>
        <taxon>Eukaryota</taxon>
        <taxon>Fungi</taxon>
        <taxon>Dikarya</taxon>
        <taxon>Ascomycota</taxon>
        <taxon>Pezizomycotina</taxon>
        <taxon>Sordariomycetes</taxon>
        <taxon>Xylariomycetidae</taxon>
        <taxon>Amphisphaeriales</taxon>
        <taxon>Sporocadaceae</taxon>
        <taxon>Seiridium</taxon>
    </lineage>
</organism>
<protein>
    <submittedName>
        <fullName evidence="2">Uncharacterized protein</fullName>
    </submittedName>
</protein>
<accession>A0ABR2UV76</accession>
<comment type="caution">
    <text evidence="2">The sequence shown here is derived from an EMBL/GenBank/DDBJ whole genome shotgun (WGS) entry which is preliminary data.</text>
</comment>
<sequence length="88" mass="9354">MGSHDGRGSPDFAIAGGRPRYKGNSESKYSVGDLVYLLETESKRGPYKIALVTAAGKYTLCEKDGVTAVNNSQEVDEGSLETALTPLD</sequence>
<evidence type="ECO:0000313" key="3">
    <source>
        <dbReference type="Proteomes" id="UP001408356"/>
    </source>
</evidence>
<dbReference type="Proteomes" id="UP001408356">
    <property type="component" value="Unassembled WGS sequence"/>
</dbReference>